<organism evidence="7 8">
    <name type="scientific">Perkinsus olseni</name>
    <name type="common">Perkinsus atlanticus</name>
    <dbReference type="NCBI Taxonomy" id="32597"/>
    <lineage>
        <taxon>Eukaryota</taxon>
        <taxon>Sar</taxon>
        <taxon>Alveolata</taxon>
        <taxon>Perkinsozoa</taxon>
        <taxon>Perkinsea</taxon>
        <taxon>Perkinsida</taxon>
        <taxon>Perkinsidae</taxon>
        <taxon>Perkinsus</taxon>
    </lineage>
</organism>
<dbReference type="Gene3D" id="1.25.40.10">
    <property type="entry name" value="Tetratricopeptide repeat domain"/>
    <property type="match status" value="1"/>
</dbReference>
<feature type="compositionally biased region" description="Basic and acidic residues" evidence="5">
    <location>
        <begin position="1566"/>
        <end position="1578"/>
    </location>
</feature>
<feature type="compositionally biased region" description="Acidic residues" evidence="5">
    <location>
        <begin position="1469"/>
        <end position="1493"/>
    </location>
</feature>
<dbReference type="InterPro" id="IPR045209">
    <property type="entry name" value="Rrp5"/>
</dbReference>
<evidence type="ECO:0000256" key="3">
    <source>
        <dbReference type="ARBA" id="ARBA00022737"/>
    </source>
</evidence>
<dbReference type="InterPro" id="IPR011990">
    <property type="entry name" value="TPR-like_helical_dom_sf"/>
</dbReference>
<feature type="region of interest" description="Disordered" evidence="5">
    <location>
        <begin position="1432"/>
        <end position="1591"/>
    </location>
</feature>
<evidence type="ECO:0000256" key="2">
    <source>
        <dbReference type="ARBA" id="ARBA00022552"/>
    </source>
</evidence>
<dbReference type="InterPro" id="IPR003029">
    <property type="entry name" value="S1_domain"/>
</dbReference>
<dbReference type="SUPFAM" id="SSF48452">
    <property type="entry name" value="TPR-like"/>
    <property type="match status" value="1"/>
</dbReference>
<feature type="region of interest" description="Disordered" evidence="5">
    <location>
        <begin position="1"/>
        <end position="35"/>
    </location>
</feature>
<evidence type="ECO:0000256" key="5">
    <source>
        <dbReference type="SAM" id="MobiDB-lite"/>
    </source>
</evidence>
<keyword evidence="3" id="KW-0677">Repeat</keyword>
<comment type="caution">
    <text evidence="7">The sequence shown here is derived from an EMBL/GenBank/DDBJ whole genome shotgun (WGS) entry which is preliminary data.</text>
</comment>
<dbReference type="PROSITE" id="PS50126">
    <property type="entry name" value="S1"/>
    <property type="match status" value="5"/>
</dbReference>
<sequence length="1889" mass="205045">MAKSTPSAGKRAPPKGSKKTAAVKPAAISKKKTTTKPAAAAVASTGLTHVSSITYKDLKVGTQVMAAVQDISAEALTLDLPFNKMGIVKGVSNMVDEGDISKHIKQAGVTLKSYKPQHRFRRGQLVTAAVVANDGSGREGSVQLSLLPSVLNAGLNPKNLRPHMWLPASVLTEEAHGYVLSFGIEGVTGFLKKSELPAQKDGVEAIKGDNPQLEVSMKLGTLVYVRVLDKDPSKKTSLQCSAKAGNVEEEDRIGNSTSSAVKMNLLKVGTPVEAKVSHICIPTQPGAPKKKASKKSAGIQVEFMGPLKGVIHQYHLLHPILNKTETTMSTNLKVGQSLSARVLAVLADPSSHASAVYLTLLPNLIGWKSVQSQAARVIDVIPKDCTRFVGGGNLMVAHATRCSLPYRQPGAVGKKTDVRALGSNLLEMSIQVSAEEKVLAASVVNLQQVAVGMVFDKAVIEHFDNEKGLIVSLSDFVTGRVPKEQCTDQGNQRKLPKRYAEEKAEVRVRVLNVDPVRRQVTLTAKKSLVGRPDSDEEPPRALTRNADAAVGDILFFGEAFGLLPIVSEGCAHEGALVRVRVVSKNDSPKGTRLRLQQVSGMEDAVMGEITKVGDVLDVEAVEGPAKCSGGRQGIKIRCVGGVDVMVPVMQLADDPDMAVAVMERVEKKQDLQDFPLPRVLVTAVLNDGTTEGTCKPVLVEDEKYKGVGEGLVGFVSNVTTFGAFVRVGGVSGLVPKPKLAEGFVEEVSEAVEVGQTVTTAVVASVDAERNMFKMDMQPRAVAGVAELGAREELRAKSKLLLEALGKKKPYGWMLELAKFGDAAGLLLKMGADDVETGSSLKVKVVDVDVVRSVVYACKFDEDAHTTRKRNRSEGGSEVEAKVMSTRAGYSTVLTGSGEVLLVASGTKSLGVEDTVKVRPSSEAGVGVLVHESPKAKKARRSAGEGGSFAADVSVVEDVEELVEGKELSMEVVGHTPTRVIVVAAPNIRATMHVAHCRPGVEGKLVKDQWNISVRDPKSDKEACKLYKWNASSLCAAPLVGCAVSAVNDDEMFITVDIPGVEMSSHTQLEAGKLGNMTKSQKAKFFRQHLGDHDTANSYCKVMVGKLRAVDLPKPVEEYKLGHVLSEEEVKAFEVVTKKKIELTAVEEVKEGSIVTTARVSSNKSAAIQRILELPGGHKGRIHATMACDDWRANPLAPLTPGMLAPAVRVISLGSGRTPTELCLKSISRAHVKALPKGAKDLKEGGKVSGYVASVSSSGLFVALSPWLTGRVLLGNVAEHPVTPEEAGKLYPVGTAVRDISITSVDVTKEPGEAERSFGLRFFIFSDQVGLAIVNKDKSQISEVEEGAIMYGQVSRKDKEGKGLFVRISGTGGRHGYCSAKDLFDGKGDAKALKAAVGSYKVVGTKVRCRILSVKDDGKIDIGLAKKYFPEDDAVAEEVEEEEEDSDDEDVEMEEEIPEVTSDAPSPSVEESEEDEEEDDAVEDVSEEGEDEGEVGQFGFAEAEKFAEEEEDDEDDDAAEEKEEEAESGSPSAMPAHDAMEDSDVSEDEEEQKTGSGKKSARQKARERREQEKETREVELANASGDWKRNPRGPDDFERLVLMSCSASSSTSDMPSASEVWIQYMGYWMQMAEVQRARECAERGIKQRLGFRDEQDRLNLWIAYLNLEAHICVEGGRKKEALKRVEDLFKRAASYNDAKKVHMAMCDVWSRAGADDLALEAYKRTAEKFGHSKKVWMKYLEFLYSTGKLSEARQNCLPRALRLTDRRKHSLIATRAAKLEYKYGTVERGKTIFESLLASQPKRLDIWSVYLDEHINANKEDSDAVRSVFDRAVTLKLKPAKMKFFFKRWVNFEQSYGDAEHLDLVKEKAREYVMALEKSRRADDIGEEED</sequence>
<feature type="domain" description="S1 motif" evidence="6">
    <location>
        <begin position="1244"/>
        <end position="1297"/>
    </location>
</feature>
<reference evidence="7 8" key="1">
    <citation type="submission" date="2020-04" db="EMBL/GenBank/DDBJ databases">
        <title>Perkinsus olseni comparative genomics.</title>
        <authorList>
            <person name="Bogema D.R."/>
        </authorList>
    </citation>
    <scope>NUCLEOTIDE SEQUENCE [LARGE SCALE GENOMIC DNA]</scope>
    <source>
        <strain evidence="7">00978-12</strain>
    </source>
</reference>
<evidence type="ECO:0000256" key="1">
    <source>
        <dbReference type="ARBA" id="ARBA00004604"/>
    </source>
</evidence>
<dbReference type="Gene3D" id="2.40.50.140">
    <property type="entry name" value="Nucleic acid-binding proteins"/>
    <property type="match status" value="5"/>
</dbReference>
<gene>
    <name evidence="7" type="ORF">FOZ60_000896</name>
</gene>
<dbReference type="PANTHER" id="PTHR23270:SF10">
    <property type="entry name" value="PROTEIN RRP5 HOMOLOG"/>
    <property type="match status" value="1"/>
</dbReference>
<dbReference type="Proteomes" id="UP000541610">
    <property type="component" value="Unassembled WGS sequence"/>
</dbReference>
<dbReference type="Pfam" id="PF05843">
    <property type="entry name" value="Suf"/>
    <property type="match status" value="1"/>
</dbReference>
<feature type="compositionally biased region" description="Acidic residues" evidence="5">
    <location>
        <begin position="1506"/>
        <end position="1526"/>
    </location>
</feature>
<dbReference type="GO" id="GO:0003723">
    <property type="term" value="F:RNA binding"/>
    <property type="evidence" value="ECO:0007669"/>
    <property type="project" value="TreeGrafter"/>
</dbReference>
<proteinExistence type="predicted"/>
<dbReference type="GO" id="GO:0032040">
    <property type="term" value="C:small-subunit processome"/>
    <property type="evidence" value="ECO:0007669"/>
    <property type="project" value="TreeGrafter"/>
</dbReference>
<feature type="domain" description="S1 motif" evidence="6">
    <location>
        <begin position="1346"/>
        <end position="1426"/>
    </location>
</feature>
<evidence type="ECO:0000313" key="8">
    <source>
        <dbReference type="Proteomes" id="UP000541610"/>
    </source>
</evidence>
<feature type="domain" description="S1 motif" evidence="6">
    <location>
        <begin position="452"/>
        <end position="525"/>
    </location>
</feature>
<feature type="compositionally biased region" description="Acidic residues" evidence="5">
    <location>
        <begin position="1432"/>
        <end position="1457"/>
    </location>
</feature>
<evidence type="ECO:0000259" key="6">
    <source>
        <dbReference type="PROSITE" id="PS50126"/>
    </source>
</evidence>
<feature type="domain" description="S1 motif" evidence="6">
    <location>
        <begin position="708"/>
        <end position="777"/>
    </location>
</feature>
<dbReference type="PANTHER" id="PTHR23270">
    <property type="entry name" value="PROGRAMMED CELL DEATH PROTEIN 11 PRE-RRNA PROCESSING PROTEIN RRP5"/>
    <property type="match status" value="1"/>
</dbReference>
<dbReference type="SMART" id="SM00386">
    <property type="entry name" value="HAT"/>
    <property type="match status" value="4"/>
</dbReference>
<feature type="domain" description="S1 motif" evidence="6">
    <location>
        <begin position="61"/>
        <end position="147"/>
    </location>
</feature>
<dbReference type="InterPro" id="IPR012340">
    <property type="entry name" value="NA-bd_OB-fold"/>
</dbReference>
<dbReference type="InterPro" id="IPR003107">
    <property type="entry name" value="HAT"/>
</dbReference>
<dbReference type="SUPFAM" id="SSF50249">
    <property type="entry name" value="Nucleic acid-binding proteins"/>
    <property type="match status" value="3"/>
</dbReference>
<dbReference type="GO" id="GO:0006364">
    <property type="term" value="P:rRNA processing"/>
    <property type="evidence" value="ECO:0007669"/>
    <property type="project" value="UniProtKB-KW"/>
</dbReference>
<keyword evidence="2" id="KW-0698">rRNA processing</keyword>
<protein>
    <recommendedName>
        <fullName evidence="6">S1 motif domain-containing protein</fullName>
    </recommendedName>
</protein>
<evidence type="ECO:0000256" key="4">
    <source>
        <dbReference type="ARBA" id="ARBA00023242"/>
    </source>
</evidence>
<dbReference type="Pfam" id="PF00575">
    <property type="entry name" value="S1"/>
    <property type="match status" value="1"/>
</dbReference>
<keyword evidence="4" id="KW-0539">Nucleus</keyword>
<dbReference type="OrthoDB" id="412781at2759"/>
<comment type="subcellular location">
    <subcellularLocation>
        <location evidence="1">Nucleus</location>
        <location evidence="1">Nucleolus</location>
    </subcellularLocation>
</comment>
<dbReference type="SMART" id="SM00316">
    <property type="entry name" value="S1"/>
    <property type="match status" value="7"/>
</dbReference>
<dbReference type="InterPro" id="IPR008847">
    <property type="entry name" value="Suf"/>
</dbReference>
<accession>A0A7J6P2B9</accession>
<name>A0A7J6P2B9_PEROL</name>
<evidence type="ECO:0000313" key="7">
    <source>
        <dbReference type="EMBL" id="KAF4689977.1"/>
    </source>
</evidence>
<feature type="compositionally biased region" description="Acidic residues" evidence="5">
    <location>
        <begin position="1540"/>
        <end position="1550"/>
    </location>
</feature>
<dbReference type="EMBL" id="JABANP010000110">
    <property type="protein sequence ID" value="KAF4689977.1"/>
    <property type="molecule type" value="Genomic_DNA"/>
</dbReference>